<dbReference type="PANTHER" id="PTHR31252:SF11">
    <property type="entry name" value="DUF4419 DOMAIN-CONTAINING PROTEIN"/>
    <property type="match status" value="1"/>
</dbReference>
<feature type="chain" id="PRO_5046139397" evidence="1">
    <location>
        <begin position="20"/>
        <end position="409"/>
    </location>
</feature>
<proteinExistence type="predicted"/>
<dbReference type="EMBL" id="BAABCV010000008">
    <property type="protein sequence ID" value="GAA4099412.1"/>
    <property type="molecule type" value="Genomic_DNA"/>
</dbReference>
<protein>
    <submittedName>
        <fullName evidence="2">DUF4419 domain-containing protein</fullName>
    </submittedName>
</protein>
<organism evidence="2 3">
    <name type="scientific">Mucilaginibacter panaciglaebae</name>
    <dbReference type="NCBI Taxonomy" id="502331"/>
    <lineage>
        <taxon>Bacteria</taxon>
        <taxon>Pseudomonadati</taxon>
        <taxon>Bacteroidota</taxon>
        <taxon>Sphingobacteriia</taxon>
        <taxon>Sphingobacteriales</taxon>
        <taxon>Sphingobacteriaceae</taxon>
        <taxon>Mucilaginibacter</taxon>
    </lineage>
</organism>
<evidence type="ECO:0000313" key="2">
    <source>
        <dbReference type="EMBL" id="GAA4099412.1"/>
    </source>
</evidence>
<dbReference type="Proteomes" id="UP001500841">
    <property type="component" value="Unassembled WGS sequence"/>
</dbReference>
<comment type="caution">
    <text evidence="2">The sequence shown here is derived from an EMBL/GenBank/DDBJ whole genome shotgun (WGS) entry which is preliminary data.</text>
</comment>
<keyword evidence="3" id="KW-1185">Reference proteome</keyword>
<dbReference type="RefSeq" id="WP_345104810.1">
    <property type="nucleotide sequence ID" value="NZ_BAABCV010000008.1"/>
</dbReference>
<evidence type="ECO:0000313" key="3">
    <source>
        <dbReference type="Proteomes" id="UP001500841"/>
    </source>
</evidence>
<dbReference type="PANTHER" id="PTHR31252">
    <property type="entry name" value="DUF4419 DOMAIN-CONTAINING PROTEIN"/>
    <property type="match status" value="1"/>
</dbReference>
<keyword evidence="1" id="KW-0732">Signal</keyword>
<dbReference type="InterPro" id="IPR025533">
    <property type="entry name" value="DUF4419"/>
</dbReference>
<reference evidence="3" key="1">
    <citation type="journal article" date="2019" name="Int. J. Syst. Evol. Microbiol.">
        <title>The Global Catalogue of Microorganisms (GCM) 10K type strain sequencing project: providing services to taxonomists for standard genome sequencing and annotation.</title>
        <authorList>
            <consortium name="The Broad Institute Genomics Platform"/>
            <consortium name="The Broad Institute Genome Sequencing Center for Infectious Disease"/>
            <person name="Wu L."/>
            <person name="Ma J."/>
        </authorList>
    </citation>
    <scope>NUCLEOTIDE SEQUENCE [LARGE SCALE GENOMIC DNA]</scope>
    <source>
        <strain evidence="3">JCM 17085</strain>
    </source>
</reference>
<feature type="signal peptide" evidence="1">
    <location>
        <begin position="1"/>
        <end position="19"/>
    </location>
</feature>
<sequence>MRKILSLSLLLFCCSSVIAQKSRTFEVEKLSPSKNKVFDAVSYRQILEDLIKKDRQVTYGAQAKKYDGEPNIIAESDIKGTLVSRGFHPFFEGVYAAYADHHPFTLSPDMIWLLISQGFAAHFNNNVEQLRGKFTKFDMKQSLSYEADNDLTSEKDWGKALTILGNQIGQFSGPELTRTVTADFTTTNPASKIASQITLMNAVQAYFNYNVVIRSCGIPKVTLEGTTKDWQHLLDKTETLRQYELDWWINELEPVLKQFIQASKGNIDKQFWLNMFQHHLESLGCGPQSDLVDGWIIKFFPYSKRGERMNFKHIALNGGNMPNEMLKINLDYVNASNSQNAVHTPLELWAGFVGLEQDPKTFGLKPKIGWMIRKRDPYRQYLIDELSTFNKNDGAVNLHVTTCPPSCLK</sequence>
<gene>
    <name evidence="2" type="ORF">GCM10022392_24560</name>
</gene>
<name>A0ABP7WXM7_9SPHI</name>
<dbReference type="Pfam" id="PF14388">
    <property type="entry name" value="DUF4419"/>
    <property type="match status" value="1"/>
</dbReference>
<evidence type="ECO:0000256" key="1">
    <source>
        <dbReference type="SAM" id="SignalP"/>
    </source>
</evidence>
<accession>A0ABP7WXM7</accession>